<accession>A0A7S5RA64</accession>
<sequence>MLDREDARYTLCAARELIASKGRAKYVYELGNCFCTVGAIVKTKEPRASMDIYLGELSEDFRYSTLMTRRDIGPILDHFAKANSMPTTVDIFVKNDELETEGVLEMFDKAIAAL</sequence>
<evidence type="ECO:0000313" key="1">
    <source>
        <dbReference type="EMBL" id="QIG73940.1"/>
    </source>
</evidence>
<dbReference type="Proteomes" id="UP000646667">
    <property type="component" value="Segment"/>
</dbReference>
<organism evidence="1 2">
    <name type="scientific">Rhizobium phage RHph_N34</name>
    <dbReference type="NCBI Taxonomy" id="2509586"/>
    <lineage>
        <taxon>Viruses</taxon>
        <taxon>Duplodnaviria</taxon>
        <taxon>Heunggongvirae</taxon>
        <taxon>Uroviricota</taxon>
        <taxon>Caudoviricetes</taxon>
        <taxon>Pootjesviridae</taxon>
        <taxon>Staniewskivirinae</taxon>
        <taxon>Trinifflemingvirus</taxon>
        <taxon>Trinifflemingvirus N34</taxon>
    </lineage>
</organism>
<evidence type="ECO:0000313" key="2">
    <source>
        <dbReference type="Proteomes" id="UP000646667"/>
    </source>
</evidence>
<keyword evidence="2" id="KW-1185">Reference proteome</keyword>
<gene>
    <name evidence="1" type="ORF">EVC06_165</name>
</gene>
<name>A0A7S5RA64_9CAUD</name>
<protein>
    <submittedName>
        <fullName evidence="1">Uncharacterized protein</fullName>
    </submittedName>
</protein>
<proteinExistence type="predicted"/>
<dbReference type="EMBL" id="MN988534">
    <property type="protein sequence ID" value="QIG73940.1"/>
    <property type="molecule type" value="Genomic_DNA"/>
</dbReference>
<reference evidence="1 2" key="1">
    <citation type="submission" date="2020-01" db="EMBL/GenBank/DDBJ databases">
        <title>Patterns of diversity and host range of bacteriophage communities associated with bean-nodulatin bacteria.</title>
        <authorList>
            <person name="Vann Cauwenberghe J."/>
            <person name="Santamaria R.I."/>
            <person name="Bustos P."/>
            <person name="Juarez S."/>
            <person name="Gonzalez V."/>
        </authorList>
    </citation>
    <scope>NUCLEOTIDE SEQUENCE [LARGE SCALE GENOMIC DNA]</scope>
    <source>
        <strain evidence="2">RHph</strain>
    </source>
</reference>